<dbReference type="EMBL" id="JTDF01002288">
    <property type="protein sequence ID" value="KAF8568969.1"/>
    <property type="molecule type" value="Genomic_DNA"/>
</dbReference>
<dbReference type="GO" id="GO:0000978">
    <property type="term" value="F:RNA polymerase II cis-regulatory region sequence-specific DNA binding"/>
    <property type="evidence" value="ECO:0007669"/>
    <property type="project" value="TreeGrafter"/>
</dbReference>
<dbReference type="InterPro" id="IPR009057">
    <property type="entry name" value="Homeodomain-like_sf"/>
</dbReference>
<name>A0A8T0DM17_9TREM</name>
<dbReference type="Pfam" id="PF00046">
    <property type="entry name" value="Homeodomain"/>
    <property type="match status" value="1"/>
</dbReference>
<sequence>MKFLFSSIQAEQPTEIETSNWFEEEEEEREAVMLPKWCTEFDETSLFDSTPEDKLEHIIDRTASLGRQLDKCSGQATVSHDPCSWTHLDCFQPGKQPLSKPTEVLDKHRTVNKPLKRHRRTRTTFTTFQLHELERAFEDSHYPGITYREALARKIHLPEVRVQVSSSHLNLNS</sequence>
<evidence type="ECO:0000256" key="2">
    <source>
        <dbReference type="RuleBase" id="RU000682"/>
    </source>
</evidence>
<dbReference type="AlphaFoldDB" id="A0A8T0DM17"/>
<accession>A0A8T0DM17</accession>
<dbReference type="CDD" id="cd00086">
    <property type="entry name" value="homeodomain"/>
    <property type="match status" value="1"/>
</dbReference>
<dbReference type="InterPro" id="IPR043562">
    <property type="entry name" value="RAX/RAX2"/>
</dbReference>
<keyword evidence="1 2" id="KW-0539">Nucleus</keyword>
<keyword evidence="1 2" id="KW-0238">DNA-binding</keyword>
<comment type="caution">
    <text evidence="4">The sequence shown here is derived from an EMBL/GenBank/DDBJ whole genome shotgun (WGS) entry which is preliminary data.</text>
</comment>
<evidence type="ECO:0000313" key="4">
    <source>
        <dbReference type="EMBL" id="KAF8568969.1"/>
    </source>
</evidence>
<dbReference type="SUPFAM" id="SSF46689">
    <property type="entry name" value="Homeodomain-like"/>
    <property type="match status" value="1"/>
</dbReference>
<organism evidence="4 5">
    <name type="scientific">Paragonimus westermani</name>
    <dbReference type="NCBI Taxonomy" id="34504"/>
    <lineage>
        <taxon>Eukaryota</taxon>
        <taxon>Metazoa</taxon>
        <taxon>Spiralia</taxon>
        <taxon>Lophotrochozoa</taxon>
        <taxon>Platyhelminthes</taxon>
        <taxon>Trematoda</taxon>
        <taxon>Digenea</taxon>
        <taxon>Plagiorchiida</taxon>
        <taxon>Troglotremata</taxon>
        <taxon>Troglotrematidae</taxon>
        <taxon>Paragonimus</taxon>
    </lineage>
</organism>
<keyword evidence="1 2" id="KW-0371">Homeobox</keyword>
<evidence type="ECO:0000256" key="1">
    <source>
        <dbReference type="PROSITE-ProRule" id="PRU00108"/>
    </source>
</evidence>
<protein>
    <recommendedName>
        <fullName evidence="3">Homeobox domain-containing protein</fullName>
    </recommendedName>
</protein>
<dbReference type="GO" id="GO:0005634">
    <property type="term" value="C:nucleus"/>
    <property type="evidence" value="ECO:0007669"/>
    <property type="project" value="UniProtKB-SubCell"/>
</dbReference>
<comment type="subcellular location">
    <subcellularLocation>
        <location evidence="1 2">Nucleus</location>
    </subcellularLocation>
</comment>
<dbReference type="PANTHER" id="PTHR46271">
    <property type="entry name" value="HOMEOBOX PROTEIN, PUTATIVE-RELATED"/>
    <property type="match status" value="1"/>
</dbReference>
<keyword evidence="5" id="KW-1185">Reference proteome</keyword>
<reference evidence="4 5" key="1">
    <citation type="submission" date="2019-07" db="EMBL/GenBank/DDBJ databases">
        <title>Annotation for the trematode Paragonimus westermani.</title>
        <authorList>
            <person name="Choi Y.-J."/>
        </authorList>
    </citation>
    <scope>NUCLEOTIDE SEQUENCE [LARGE SCALE GENOMIC DNA]</scope>
    <source>
        <strain evidence="4">180907_Pwestermani</strain>
    </source>
</reference>
<dbReference type="PROSITE" id="PS50071">
    <property type="entry name" value="HOMEOBOX_2"/>
    <property type="match status" value="1"/>
</dbReference>
<dbReference type="PANTHER" id="PTHR46271:SF4">
    <property type="entry name" value="HOMEOBOX PROTEIN, PUTATIVE-RELATED"/>
    <property type="match status" value="1"/>
</dbReference>
<gene>
    <name evidence="4" type="ORF">P879_04903</name>
</gene>
<dbReference type="OrthoDB" id="6159439at2759"/>
<dbReference type="SMART" id="SM00389">
    <property type="entry name" value="HOX"/>
    <property type="match status" value="1"/>
</dbReference>
<feature type="domain" description="Homeobox" evidence="3">
    <location>
        <begin position="116"/>
        <end position="164"/>
    </location>
</feature>
<dbReference type="GO" id="GO:0045944">
    <property type="term" value="P:positive regulation of transcription by RNA polymerase II"/>
    <property type="evidence" value="ECO:0007669"/>
    <property type="project" value="InterPro"/>
</dbReference>
<dbReference type="Proteomes" id="UP000699462">
    <property type="component" value="Unassembled WGS sequence"/>
</dbReference>
<dbReference type="Gene3D" id="1.10.10.60">
    <property type="entry name" value="Homeodomain-like"/>
    <property type="match status" value="1"/>
</dbReference>
<evidence type="ECO:0000313" key="5">
    <source>
        <dbReference type="Proteomes" id="UP000699462"/>
    </source>
</evidence>
<evidence type="ECO:0000259" key="3">
    <source>
        <dbReference type="PROSITE" id="PS50071"/>
    </source>
</evidence>
<dbReference type="InterPro" id="IPR001356">
    <property type="entry name" value="HD"/>
</dbReference>
<proteinExistence type="predicted"/>
<dbReference type="GO" id="GO:0000981">
    <property type="term" value="F:DNA-binding transcription factor activity, RNA polymerase II-specific"/>
    <property type="evidence" value="ECO:0007669"/>
    <property type="project" value="InterPro"/>
</dbReference>
<feature type="DNA-binding region" description="Homeobox" evidence="1">
    <location>
        <begin position="118"/>
        <end position="165"/>
    </location>
</feature>